<feature type="compositionally biased region" description="Polar residues" evidence="1">
    <location>
        <begin position="126"/>
        <end position="136"/>
    </location>
</feature>
<feature type="region of interest" description="Disordered" evidence="1">
    <location>
        <begin position="117"/>
        <end position="140"/>
    </location>
</feature>
<feature type="domain" description="M23ase beta-sheet core" evidence="2">
    <location>
        <begin position="241"/>
        <end position="335"/>
    </location>
</feature>
<dbReference type="RefSeq" id="WP_229871136.1">
    <property type="nucleotide sequence ID" value="NZ_BMSA01000040.1"/>
</dbReference>
<dbReference type="InterPro" id="IPR016047">
    <property type="entry name" value="M23ase_b-sheet_dom"/>
</dbReference>
<dbReference type="SUPFAM" id="SSF51261">
    <property type="entry name" value="Duplicated hybrid motif"/>
    <property type="match status" value="1"/>
</dbReference>
<keyword evidence="4" id="KW-1185">Reference proteome</keyword>
<gene>
    <name evidence="3" type="ORF">GCM10010226_82560</name>
</gene>
<evidence type="ECO:0000313" key="3">
    <source>
        <dbReference type="EMBL" id="GGT92066.1"/>
    </source>
</evidence>
<dbReference type="FunFam" id="2.70.70.10:FF:000013">
    <property type="entry name" value="Peptidase family M23"/>
    <property type="match status" value="1"/>
</dbReference>
<dbReference type="InterPro" id="IPR011055">
    <property type="entry name" value="Dup_hybrid_motif"/>
</dbReference>
<dbReference type="AlphaFoldDB" id="A0A918M164"/>
<reference evidence="3" key="1">
    <citation type="journal article" date="2014" name="Int. J. Syst. Evol. Microbiol.">
        <title>Complete genome sequence of Corynebacterium casei LMG S-19264T (=DSM 44701T), isolated from a smear-ripened cheese.</title>
        <authorList>
            <consortium name="US DOE Joint Genome Institute (JGI-PGF)"/>
            <person name="Walter F."/>
            <person name="Albersmeier A."/>
            <person name="Kalinowski J."/>
            <person name="Ruckert C."/>
        </authorList>
    </citation>
    <scope>NUCLEOTIDE SEQUENCE</scope>
    <source>
        <strain evidence="3">JCM 4125</strain>
    </source>
</reference>
<feature type="compositionally biased region" description="Polar residues" evidence="1">
    <location>
        <begin position="68"/>
        <end position="77"/>
    </location>
</feature>
<evidence type="ECO:0000256" key="1">
    <source>
        <dbReference type="SAM" id="MobiDB-lite"/>
    </source>
</evidence>
<dbReference type="EMBL" id="BMSA01000040">
    <property type="protein sequence ID" value="GGT92066.1"/>
    <property type="molecule type" value="Genomic_DNA"/>
</dbReference>
<feature type="region of interest" description="Disordered" evidence="1">
    <location>
        <begin position="52"/>
        <end position="77"/>
    </location>
</feature>
<evidence type="ECO:0000313" key="4">
    <source>
        <dbReference type="Proteomes" id="UP000646776"/>
    </source>
</evidence>
<dbReference type="CDD" id="cd12797">
    <property type="entry name" value="M23_peptidase"/>
    <property type="match status" value="1"/>
</dbReference>
<proteinExistence type="predicted"/>
<protein>
    <recommendedName>
        <fullName evidence="2">M23ase beta-sheet core domain-containing protein</fullName>
    </recommendedName>
</protein>
<evidence type="ECO:0000259" key="2">
    <source>
        <dbReference type="Pfam" id="PF01551"/>
    </source>
</evidence>
<dbReference type="Pfam" id="PF01551">
    <property type="entry name" value="Peptidase_M23"/>
    <property type="match status" value="1"/>
</dbReference>
<sequence>MRKAPLIAIATLLTPAIAVLALVLLLAGGAGGSDDNHMTMTAASQCIVKASTAEEGTTQRPQVPLNPRGQQTKPSWNGEQTKNAAIITNVARTRNLKPRAALIAVATAMQESTLRNLHNGDRDSQGLFQQRPSQGWGTPAQVTDPIHASNKFYDALMKIPHWDTKDLAHVAQGVQRSGFPDAYAKWETSAGNLVAQVWGADVIDCEQPADSRKSAKAWQAPVGINATHNYSAGGSMWSSGTHTGVDFPVPSSTELHAVGNGTVTEAGWGGRYGNNIVLKMPDGTYTQYAHLARIDVKANQKVTTGQVIGLTGATGNVTGPHLHFEARTGPAYGSDIDPVKYMRERGTSI</sequence>
<organism evidence="3 4">
    <name type="scientific">Streptomyces phaeofaciens</name>
    <dbReference type="NCBI Taxonomy" id="68254"/>
    <lineage>
        <taxon>Bacteria</taxon>
        <taxon>Bacillati</taxon>
        <taxon>Actinomycetota</taxon>
        <taxon>Actinomycetes</taxon>
        <taxon>Kitasatosporales</taxon>
        <taxon>Streptomycetaceae</taxon>
        <taxon>Streptomyces</taxon>
    </lineage>
</organism>
<dbReference type="Proteomes" id="UP000646776">
    <property type="component" value="Unassembled WGS sequence"/>
</dbReference>
<dbReference type="Gene3D" id="2.70.70.10">
    <property type="entry name" value="Glucose Permease (Domain IIA)"/>
    <property type="match status" value="1"/>
</dbReference>
<dbReference type="PANTHER" id="PTHR21666:SF270">
    <property type="entry name" value="MUREIN HYDROLASE ACTIVATOR ENVC"/>
    <property type="match status" value="1"/>
</dbReference>
<dbReference type="GO" id="GO:0004222">
    <property type="term" value="F:metalloendopeptidase activity"/>
    <property type="evidence" value="ECO:0007669"/>
    <property type="project" value="TreeGrafter"/>
</dbReference>
<reference evidence="3" key="2">
    <citation type="submission" date="2020-09" db="EMBL/GenBank/DDBJ databases">
        <authorList>
            <person name="Sun Q."/>
            <person name="Ohkuma M."/>
        </authorList>
    </citation>
    <scope>NUCLEOTIDE SEQUENCE</scope>
    <source>
        <strain evidence="3">JCM 4125</strain>
    </source>
</reference>
<name>A0A918M164_9ACTN</name>
<accession>A0A918M164</accession>
<dbReference type="PANTHER" id="PTHR21666">
    <property type="entry name" value="PEPTIDASE-RELATED"/>
    <property type="match status" value="1"/>
</dbReference>
<dbReference type="InterPro" id="IPR050570">
    <property type="entry name" value="Cell_wall_metabolism_enzyme"/>
</dbReference>
<comment type="caution">
    <text evidence="3">The sequence shown here is derived from an EMBL/GenBank/DDBJ whole genome shotgun (WGS) entry which is preliminary data.</text>
</comment>